<feature type="signal peptide" evidence="1">
    <location>
        <begin position="1"/>
        <end position="21"/>
    </location>
</feature>
<dbReference type="AlphaFoldDB" id="A0AAN0RD79"/>
<evidence type="ECO:0000313" key="2">
    <source>
        <dbReference type="EMBL" id="AHJ62667.1"/>
    </source>
</evidence>
<sequence>MMRLFVFALLTVSVLPAMAQAADTGWKPSKCGAEPSAPAIDLSNYAKYGESVKKVNQYQKDAQTYNTCVRNEAKTEMDAISKSAAAIQKGIWDNFSKYNAAFKEAESKTKK</sequence>
<evidence type="ECO:0000313" key="3">
    <source>
        <dbReference type="Proteomes" id="UP000019438"/>
    </source>
</evidence>
<dbReference type="RefSeq" id="WP_011631550.1">
    <property type="nucleotide sequence ID" value="NZ_CP003181.2"/>
</dbReference>
<reference evidence="3" key="1">
    <citation type="submission" date="2012-06" db="EMBL/GenBank/DDBJ databases">
        <title>Genome analysis of multiple Granulibacter bethesdensis isolates demonstrates substantial genome diversity.</title>
        <authorList>
            <person name="Greenberg D.E."/>
            <person name="Porcella S.F."/>
            <person name="Zarember K."/>
            <person name="Zelazny A.M."/>
            <person name="Bruno D."/>
            <person name="Martens C."/>
            <person name="Barbian K.D."/>
            <person name="Jaske E."/>
            <person name="Holland S.M."/>
        </authorList>
    </citation>
    <scope>NUCLEOTIDE SEQUENCE [LARGE SCALE GENOMIC DNA]</scope>
    <source>
        <strain evidence="3">CGDNIH3</strain>
    </source>
</reference>
<keyword evidence="1" id="KW-0732">Signal</keyword>
<protein>
    <recommendedName>
        <fullName evidence="4">Secreted protein</fullName>
    </recommendedName>
</protein>
<dbReference type="Proteomes" id="UP000019438">
    <property type="component" value="Chromosome"/>
</dbReference>
<gene>
    <name evidence="2" type="ORF">GbCGDNIH3_0843</name>
</gene>
<evidence type="ECO:0008006" key="4">
    <source>
        <dbReference type="Google" id="ProtNLM"/>
    </source>
</evidence>
<feature type="chain" id="PRO_5042914777" description="Secreted protein" evidence="1">
    <location>
        <begin position="22"/>
        <end position="111"/>
    </location>
</feature>
<proteinExistence type="predicted"/>
<name>A0AAN0RD79_9PROT</name>
<accession>A0AAN0RD79</accession>
<dbReference type="KEGG" id="gbh:GbCGDNIH2_0843"/>
<organism evidence="2 3">
    <name type="scientific">Granulibacter bethesdensis</name>
    <dbReference type="NCBI Taxonomy" id="364410"/>
    <lineage>
        <taxon>Bacteria</taxon>
        <taxon>Pseudomonadati</taxon>
        <taxon>Pseudomonadota</taxon>
        <taxon>Alphaproteobacteria</taxon>
        <taxon>Acetobacterales</taxon>
        <taxon>Acetobacteraceae</taxon>
        <taxon>Granulibacter</taxon>
    </lineage>
</organism>
<dbReference type="EMBL" id="CP003181">
    <property type="protein sequence ID" value="AHJ62667.1"/>
    <property type="molecule type" value="Genomic_DNA"/>
</dbReference>
<dbReference type="KEGG" id="gbc:GbCGDNIH3_0843"/>
<evidence type="ECO:0000256" key="1">
    <source>
        <dbReference type="SAM" id="SignalP"/>
    </source>
</evidence>